<feature type="compositionally biased region" description="Acidic residues" evidence="1">
    <location>
        <begin position="717"/>
        <end position="730"/>
    </location>
</feature>
<dbReference type="InterPro" id="IPR056337">
    <property type="entry name" value="LHD_YVC1"/>
</dbReference>
<accession>A0A6A5W1M0</accession>
<feature type="compositionally biased region" description="Acidic residues" evidence="1">
    <location>
        <begin position="781"/>
        <end position="793"/>
    </location>
</feature>
<feature type="transmembrane region" description="Helical" evidence="2">
    <location>
        <begin position="418"/>
        <end position="438"/>
    </location>
</feature>
<feature type="compositionally biased region" description="Basic and acidic residues" evidence="1">
    <location>
        <begin position="1071"/>
        <end position="1087"/>
    </location>
</feature>
<dbReference type="PANTHER" id="PTHR35859:SF4">
    <property type="entry name" value="MEMBRANE CHANNEL PROTEIN, PUTATIVE (AFU_ORTHOLOGUE AFUA_6G11300)-RELATED"/>
    <property type="match status" value="1"/>
</dbReference>
<feature type="compositionally biased region" description="Basic and acidic residues" evidence="1">
    <location>
        <begin position="819"/>
        <end position="844"/>
    </location>
</feature>
<feature type="transmembrane region" description="Helical" evidence="2">
    <location>
        <begin position="376"/>
        <end position="398"/>
    </location>
</feature>
<feature type="transmembrane region" description="Helical" evidence="2">
    <location>
        <begin position="490"/>
        <end position="508"/>
    </location>
</feature>
<dbReference type="Proteomes" id="UP000799779">
    <property type="component" value="Unassembled WGS sequence"/>
</dbReference>
<feature type="transmembrane region" description="Helical" evidence="2">
    <location>
        <begin position="458"/>
        <end position="478"/>
    </location>
</feature>
<evidence type="ECO:0000313" key="5">
    <source>
        <dbReference type="EMBL" id="KAF1993045.1"/>
    </source>
</evidence>
<dbReference type="OrthoDB" id="2373987at2759"/>
<feature type="region of interest" description="Disordered" evidence="1">
    <location>
        <begin position="267"/>
        <end position="290"/>
    </location>
</feature>
<protein>
    <submittedName>
        <fullName evidence="5">Uncharacterized protein</fullName>
    </submittedName>
</protein>
<feature type="compositionally biased region" description="Acidic residues" evidence="1">
    <location>
        <begin position="802"/>
        <end position="818"/>
    </location>
</feature>
<sequence>MLSLFRPRQGRGPESTPLLSAFTRFRTRTHDQSGTEDDDPEDMAQYDGEDESDDDEDQRRRDGSLLPVFAAEVLDRLPIYSTTHAIRIIVIQRCETTLTWDQLRSPQVSQFLVKPIQQAIFANHFSRATLYCLIANCLQFRREGEINPGNIGVSKSRALICELIAMRLLKDISTRELIDALSYDFDPLQGMGAPTGTLTPGGRTWVRAPRHARISTLEVAIRAQAKKFLAHPLVVQQLEAIWAGTIVFHSAADNLHRRPEPARQYSTFAADHSPGRGPSRRPASAKQEDPFPAAMMRRTATLYDPHDASLFKLSRLRVPRYRNLFSTISFATMLGLFLAVLAEKSDDITALEVLFWFWSAGYMLDELVGFSEQGFGLYIMSVWNAFDLGILLMFMVYYVLRLYGILMPDVQRHSVAGMAYDVLGATAVLLFPRLFSALDHYRYFSQLLIAFRMMAMDLVAILVLIVISCSGFFVAFTLSFKKDLGAGDAAYALFQMLMGFTPAAWEIWGDYNPLGKTILILFLFICHFLIVTILITVLTNSFMAVVANANEEHQFLFAVNTISMVKSDALFSYIAPTNIIGWLVIPLRYVMSFRKFVRMNRLMIKITHIPILLSIFLYERILLSHFAYGPTDLVEQRGRVHSKGPMPAFSMRGPVDLFSPGARLREPSITTFHKDRALEEVFRRPFRDSTVRAPSNAPPGRRNSGNVVTDWMKGMGNDEEAFPPQEDTESVLDRLEVHNRPGMRRTKTAGHMHLRRKHPLSTTRTANSNPDEAFPPFDMSIAEEGEEEEEPSVEDLPQQADGDADDGDDELVTNEDEERGSSDRIFEDLHRGSDKENIPHHPDYETSEDEFFRTPMTIRPRTPARTPAVGSIPSSGYHMSRNVSPSKKPNRSKPSHSRNMSTNTVVFSPSKESLAQMSRPTSPSKAVRASTSRSGTATPGRIPANDGRRTPKRSTMVPPPATRARAILPPRGLAGGASNLTGFLATDHQRREPSFNAVALDLASDLGDNRHVPDFGNLGGLPASFTTQFEMAARARARQGSDDESNRMSRIMLARMTTLEEGFRDVLKEVKGLRKGSEDGGPSRDISRGASRGASRGGSSPPNESLKKKGKGKKKGSSSKKDIDQRMGSSL</sequence>
<organism evidence="5 6">
    <name type="scientific">Amniculicola lignicola CBS 123094</name>
    <dbReference type="NCBI Taxonomy" id="1392246"/>
    <lineage>
        <taxon>Eukaryota</taxon>
        <taxon>Fungi</taxon>
        <taxon>Dikarya</taxon>
        <taxon>Ascomycota</taxon>
        <taxon>Pezizomycotina</taxon>
        <taxon>Dothideomycetes</taxon>
        <taxon>Pleosporomycetidae</taxon>
        <taxon>Pleosporales</taxon>
        <taxon>Amniculicolaceae</taxon>
        <taxon>Amniculicola</taxon>
    </lineage>
</organism>
<reference evidence="5" key="1">
    <citation type="journal article" date="2020" name="Stud. Mycol.">
        <title>101 Dothideomycetes genomes: a test case for predicting lifestyles and emergence of pathogens.</title>
        <authorList>
            <person name="Haridas S."/>
            <person name="Albert R."/>
            <person name="Binder M."/>
            <person name="Bloem J."/>
            <person name="Labutti K."/>
            <person name="Salamov A."/>
            <person name="Andreopoulos B."/>
            <person name="Baker S."/>
            <person name="Barry K."/>
            <person name="Bills G."/>
            <person name="Bluhm B."/>
            <person name="Cannon C."/>
            <person name="Castanera R."/>
            <person name="Culley D."/>
            <person name="Daum C."/>
            <person name="Ezra D."/>
            <person name="Gonzalez J."/>
            <person name="Henrissat B."/>
            <person name="Kuo A."/>
            <person name="Liang C."/>
            <person name="Lipzen A."/>
            <person name="Lutzoni F."/>
            <person name="Magnuson J."/>
            <person name="Mondo S."/>
            <person name="Nolan M."/>
            <person name="Ohm R."/>
            <person name="Pangilinan J."/>
            <person name="Park H.-J."/>
            <person name="Ramirez L."/>
            <person name="Alfaro M."/>
            <person name="Sun H."/>
            <person name="Tritt A."/>
            <person name="Yoshinaga Y."/>
            <person name="Zwiers L.-H."/>
            <person name="Turgeon B."/>
            <person name="Goodwin S."/>
            <person name="Spatafora J."/>
            <person name="Crous P."/>
            <person name="Grigoriev I."/>
        </authorList>
    </citation>
    <scope>NUCLEOTIDE SEQUENCE</scope>
    <source>
        <strain evidence="5">CBS 123094</strain>
    </source>
</reference>
<feature type="transmembrane region" description="Helical" evidence="2">
    <location>
        <begin position="348"/>
        <end position="364"/>
    </location>
</feature>
<feature type="compositionally biased region" description="Basic residues" evidence="1">
    <location>
        <begin position="1108"/>
        <end position="1118"/>
    </location>
</feature>
<keyword evidence="6" id="KW-1185">Reference proteome</keyword>
<keyword evidence="2" id="KW-0472">Membrane</keyword>
<evidence type="ECO:0000256" key="1">
    <source>
        <dbReference type="SAM" id="MobiDB-lite"/>
    </source>
</evidence>
<feature type="transmembrane region" description="Helical" evidence="2">
    <location>
        <begin position="602"/>
        <end position="618"/>
    </location>
</feature>
<keyword evidence="2" id="KW-0812">Transmembrane</keyword>
<feature type="compositionally biased region" description="Acidic residues" evidence="1">
    <location>
        <begin position="34"/>
        <end position="56"/>
    </location>
</feature>
<proteinExistence type="predicted"/>
<feature type="compositionally biased region" description="Basic residues" evidence="1">
    <location>
        <begin position="741"/>
        <end position="759"/>
    </location>
</feature>
<feature type="transmembrane region" description="Helical" evidence="2">
    <location>
        <begin position="324"/>
        <end position="342"/>
    </location>
</feature>
<feature type="region of interest" description="Disordered" evidence="1">
    <location>
        <begin position="1071"/>
        <end position="1131"/>
    </location>
</feature>
<evidence type="ECO:0000259" key="4">
    <source>
        <dbReference type="Pfam" id="PF23317"/>
    </source>
</evidence>
<feature type="compositionally biased region" description="Low complexity" evidence="1">
    <location>
        <begin position="1088"/>
        <end position="1100"/>
    </location>
</feature>
<feature type="transmembrane region" description="Helical" evidence="2">
    <location>
        <begin position="520"/>
        <end position="549"/>
    </location>
</feature>
<dbReference type="EMBL" id="ML977737">
    <property type="protein sequence ID" value="KAF1993045.1"/>
    <property type="molecule type" value="Genomic_DNA"/>
</dbReference>
<dbReference type="Pfam" id="PF23317">
    <property type="entry name" value="YVC1_C"/>
    <property type="match status" value="1"/>
</dbReference>
<feature type="region of interest" description="Disordered" evidence="1">
    <location>
        <begin position="689"/>
        <end position="972"/>
    </location>
</feature>
<feature type="compositionally biased region" description="Polar residues" evidence="1">
    <location>
        <begin position="760"/>
        <end position="770"/>
    </location>
</feature>
<name>A0A6A5W1M0_9PLEO</name>
<keyword evidence="2" id="KW-1133">Transmembrane helix</keyword>
<feature type="transmembrane region" description="Helical" evidence="2">
    <location>
        <begin position="569"/>
        <end position="590"/>
    </location>
</feature>
<gene>
    <name evidence="5" type="ORF">P154DRAFT_528058</name>
</gene>
<feature type="domain" description="YVC1 N-terminal linker helical" evidence="3">
    <location>
        <begin position="84"/>
        <end position="252"/>
    </location>
</feature>
<dbReference type="InterPro" id="IPR052971">
    <property type="entry name" value="TRP_calcium_channel"/>
</dbReference>
<feature type="compositionally biased region" description="Polar residues" evidence="1">
    <location>
        <begin position="898"/>
        <end position="937"/>
    </location>
</feature>
<evidence type="ECO:0000259" key="3">
    <source>
        <dbReference type="Pfam" id="PF23190"/>
    </source>
</evidence>
<dbReference type="InterPro" id="IPR056336">
    <property type="entry name" value="YVC1_C"/>
</dbReference>
<evidence type="ECO:0000313" key="6">
    <source>
        <dbReference type="Proteomes" id="UP000799779"/>
    </source>
</evidence>
<dbReference type="AlphaFoldDB" id="A0A6A5W1M0"/>
<feature type="region of interest" description="Disordered" evidence="1">
    <location>
        <begin position="1"/>
        <end position="61"/>
    </location>
</feature>
<evidence type="ECO:0000256" key="2">
    <source>
        <dbReference type="SAM" id="Phobius"/>
    </source>
</evidence>
<dbReference type="Pfam" id="PF23190">
    <property type="entry name" value="LHD_TRPY1"/>
    <property type="match status" value="1"/>
</dbReference>
<feature type="domain" description="Calcium channel YVC1-like C-terminal transmembrane" evidence="4">
    <location>
        <begin position="329"/>
        <end position="635"/>
    </location>
</feature>
<dbReference type="PANTHER" id="PTHR35859">
    <property type="entry name" value="NONSELECTIVE CATION CHANNEL PROTEIN"/>
    <property type="match status" value="1"/>
</dbReference>